<reference evidence="4" key="1">
    <citation type="submission" date="2019-06" db="EMBL/GenBank/DDBJ databases">
        <title>Alistipes onderdonkii subsp. vulgaris subsp. nov., Alistipes dispar sp. nov. and Alistipes communis sp. nov., isolated from human faeces, and creation of Alistipes onderdonkii subsp. onderdonkii subsp. nov.</title>
        <authorList>
            <person name="Sakamoto M."/>
            <person name="Ikeyama N."/>
            <person name="Ogata Y."/>
            <person name="Suda W."/>
            <person name="Iino T."/>
            <person name="Hattori M."/>
            <person name="Ohkuma M."/>
        </authorList>
    </citation>
    <scope>NUCLEOTIDE SEQUENCE [LARGE SCALE GENOMIC DNA]</scope>
    <source>
        <strain evidence="4">5CBH24</strain>
    </source>
</reference>
<dbReference type="RefSeq" id="WP_141413308.1">
    <property type="nucleotide sequence ID" value="NZ_AP019735.1"/>
</dbReference>
<gene>
    <name evidence="3" type="ORF">A5CBH24_23580</name>
</gene>
<dbReference type="GO" id="GO:0047617">
    <property type="term" value="F:fatty acyl-CoA hydrolase activity"/>
    <property type="evidence" value="ECO:0007669"/>
    <property type="project" value="TreeGrafter"/>
</dbReference>
<evidence type="ECO:0000256" key="1">
    <source>
        <dbReference type="ARBA" id="ARBA00005953"/>
    </source>
</evidence>
<evidence type="ECO:0000313" key="3">
    <source>
        <dbReference type="EMBL" id="BBL05045.1"/>
    </source>
</evidence>
<comment type="similarity">
    <text evidence="1">Belongs to the 4-hydroxybenzoyl-CoA thioesterase family.</text>
</comment>
<dbReference type="KEGG" id="acou:A5CBH24_23580"/>
<proteinExistence type="inferred from homology"/>
<organism evidence="3 4">
    <name type="scientific">Alistipes communis</name>
    <dbReference type="NCBI Taxonomy" id="2585118"/>
    <lineage>
        <taxon>Bacteria</taxon>
        <taxon>Pseudomonadati</taxon>
        <taxon>Bacteroidota</taxon>
        <taxon>Bacteroidia</taxon>
        <taxon>Bacteroidales</taxon>
        <taxon>Rikenellaceae</taxon>
        <taxon>Alistipes</taxon>
    </lineage>
</organism>
<dbReference type="AlphaFoldDB" id="A0A4Y1WWE1"/>
<dbReference type="InterPro" id="IPR050563">
    <property type="entry name" value="4-hydroxybenzoyl-CoA_TE"/>
</dbReference>
<keyword evidence="2" id="KW-0378">Hydrolase</keyword>
<dbReference type="OrthoDB" id="9800856at2"/>
<accession>A0A4Y1WWE1</accession>
<protein>
    <submittedName>
        <fullName evidence="3">4-hydroxybenzoyl-CoA thioesterase</fullName>
    </submittedName>
</protein>
<dbReference type="SUPFAM" id="SSF54637">
    <property type="entry name" value="Thioesterase/thiol ester dehydrase-isomerase"/>
    <property type="match status" value="1"/>
</dbReference>
<keyword evidence="4" id="KW-1185">Reference proteome</keyword>
<dbReference type="EMBL" id="AP019735">
    <property type="protein sequence ID" value="BBL05045.1"/>
    <property type="molecule type" value="Genomic_DNA"/>
</dbReference>
<dbReference type="InterPro" id="IPR006684">
    <property type="entry name" value="YbgC/YbaW"/>
</dbReference>
<dbReference type="Pfam" id="PF13279">
    <property type="entry name" value="4HBT_2"/>
    <property type="match status" value="1"/>
</dbReference>
<dbReference type="PIRSF" id="PIRSF003230">
    <property type="entry name" value="YbgC"/>
    <property type="match status" value="1"/>
</dbReference>
<dbReference type="GeneID" id="78343075"/>
<dbReference type="Gene3D" id="3.10.129.10">
    <property type="entry name" value="Hotdog Thioesterase"/>
    <property type="match status" value="1"/>
</dbReference>
<sequence length="135" mass="15856">MITHDTKIRVWYKHTDQMGFVHHSNYICYYEEARSDLMRSMGLSYADMERKGIIMPILEVQSVYKRPAFFDDCLTVRILLREMPTARIRFEYEVYNSQGELLNTGMTALGFLHADTHRPTRAPQWFVEALAAAMK</sequence>
<name>A0A4Y1WWE1_9BACT</name>
<dbReference type="Proteomes" id="UP000318946">
    <property type="component" value="Chromosome"/>
</dbReference>
<dbReference type="InterPro" id="IPR029069">
    <property type="entry name" value="HotDog_dom_sf"/>
</dbReference>
<evidence type="ECO:0000313" key="4">
    <source>
        <dbReference type="Proteomes" id="UP000318946"/>
    </source>
</evidence>
<dbReference type="NCBIfam" id="TIGR00051">
    <property type="entry name" value="YbgC/FadM family acyl-CoA thioesterase"/>
    <property type="match status" value="1"/>
</dbReference>
<evidence type="ECO:0000256" key="2">
    <source>
        <dbReference type="ARBA" id="ARBA00022801"/>
    </source>
</evidence>
<dbReference type="PANTHER" id="PTHR31793">
    <property type="entry name" value="4-HYDROXYBENZOYL-COA THIOESTERASE FAMILY MEMBER"/>
    <property type="match status" value="1"/>
</dbReference>
<dbReference type="PANTHER" id="PTHR31793:SF27">
    <property type="entry name" value="NOVEL THIOESTERASE SUPERFAMILY DOMAIN AND SAPOSIN A-TYPE DOMAIN CONTAINING PROTEIN (0610012H03RIK)"/>
    <property type="match status" value="1"/>
</dbReference>
<dbReference type="CDD" id="cd00586">
    <property type="entry name" value="4HBT"/>
    <property type="match status" value="1"/>
</dbReference>